<dbReference type="InterPro" id="IPR015421">
    <property type="entry name" value="PyrdxlP-dep_Trfase_major"/>
</dbReference>
<dbReference type="SMR" id="A0A482WMN3"/>
<dbReference type="SUPFAM" id="SSF50800">
    <property type="entry name" value="PK beta-barrel domain-like"/>
    <property type="match status" value="1"/>
</dbReference>
<comment type="caution">
    <text evidence="6">The sequence shown here is derived from an EMBL/GenBank/DDBJ whole genome shotgun (WGS) entry which is preliminary data.</text>
</comment>
<dbReference type="OrthoDB" id="420046at2759"/>
<evidence type="ECO:0000313" key="6">
    <source>
        <dbReference type="EMBL" id="RZF34799.1"/>
    </source>
</evidence>
<dbReference type="PANTHER" id="PTHR14237">
    <property type="entry name" value="MOLYBDOPTERIN COFACTOR SULFURASE MOSC"/>
    <property type="match status" value="1"/>
</dbReference>
<dbReference type="Gene3D" id="3.40.640.10">
    <property type="entry name" value="Type I PLP-dependent aspartate aminotransferase-like (Major domain)"/>
    <property type="match status" value="1"/>
</dbReference>
<dbReference type="Pfam" id="PF03476">
    <property type="entry name" value="MOSC_N"/>
    <property type="match status" value="1"/>
</dbReference>
<dbReference type="InterPro" id="IPR011037">
    <property type="entry name" value="Pyrv_Knase-like_insert_dom_sf"/>
</dbReference>
<dbReference type="GO" id="GO:0030170">
    <property type="term" value="F:pyridoxal phosphate binding"/>
    <property type="evidence" value="ECO:0007669"/>
    <property type="project" value="UniProtKB-UniRule"/>
</dbReference>
<evidence type="ECO:0000259" key="5">
    <source>
        <dbReference type="PROSITE" id="PS51340"/>
    </source>
</evidence>
<dbReference type="Proteomes" id="UP000291343">
    <property type="component" value="Unassembled WGS sequence"/>
</dbReference>
<dbReference type="InterPro" id="IPR028886">
    <property type="entry name" value="MoCo_sulfurase"/>
</dbReference>
<organism evidence="6 7">
    <name type="scientific">Laodelphax striatellus</name>
    <name type="common">Small brown planthopper</name>
    <name type="synonym">Delphax striatella</name>
    <dbReference type="NCBI Taxonomy" id="195883"/>
    <lineage>
        <taxon>Eukaryota</taxon>
        <taxon>Metazoa</taxon>
        <taxon>Ecdysozoa</taxon>
        <taxon>Arthropoda</taxon>
        <taxon>Hexapoda</taxon>
        <taxon>Insecta</taxon>
        <taxon>Pterygota</taxon>
        <taxon>Neoptera</taxon>
        <taxon>Paraneoptera</taxon>
        <taxon>Hemiptera</taxon>
        <taxon>Auchenorrhyncha</taxon>
        <taxon>Fulgoroidea</taxon>
        <taxon>Delphacidae</taxon>
        <taxon>Criomorphinae</taxon>
        <taxon>Laodelphax</taxon>
    </lineage>
</organism>
<dbReference type="FunCoup" id="A0A482WMN3">
    <property type="interactions" value="131"/>
</dbReference>
<keyword evidence="1 4" id="KW-0808">Transferase</keyword>
<keyword evidence="3 4" id="KW-0501">Molybdenum cofactor biosynthesis</keyword>
<dbReference type="GO" id="GO:0008265">
    <property type="term" value="F:molybdenum cofactor sulfurtransferase activity"/>
    <property type="evidence" value="ECO:0007669"/>
    <property type="project" value="UniProtKB-UniRule"/>
</dbReference>
<dbReference type="SUPFAM" id="SSF141673">
    <property type="entry name" value="MOSC N-terminal domain-like"/>
    <property type="match status" value="1"/>
</dbReference>
<dbReference type="EMBL" id="QKKF02030383">
    <property type="protein sequence ID" value="RZF34799.1"/>
    <property type="molecule type" value="Genomic_DNA"/>
</dbReference>
<dbReference type="GO" id="GO:0016829">
    <property type="term" value="F:lyase activity"/>
    <property type="evidence" value="ECO:0007669"/>
    <property type="project" value="UniProtKB-UniRule"/>
</dbReference>
<evidence type="ECO:0000256" key="4">
    <source>
        <dbReference type="HAMAP-Rule" id="MF_03050"/>
    </source>
</evidence>
<keyword evidence="2 4" id="KW-0663">Pyridoxal phosphate</keyword>
<comment type="cofactor">
    <cofactor evidence="4">
        <name>pyridoxal 5'-phosphate</name>
        <dbReference type="ChEBI" id="CHEBI:597326"/>
    </cofactor>
</comment>
<dbReference type="AlphaFoldDB" id="A0A482WMN3"/>
<dbReference type="SUPFAM" id="SSF53383">
    <property type="entry name" value="PLP-dependent transferases"/>
    <property type="match status" value="1"/>
</dbReference>
<dbReference type="InterPro" id="IPR015424">
    <property type="entry name" value="PyrdxlP-dep_Trfase"/>
</dbReference>
<proteinExistence type="inferred from homology"/>
<dbReference type="GO" id="GO:0006777">
    <property type="term" value="P:Mo-molybdopterin cofactor biosynthetic process"/>
    <property type="evidence" value="ECO:0007669"/>
    <property type="project" value="UniProtKB-UniRule"/>
</dbReference>
<dbReference type="InParanoid" id="A0A482WMN3"/>
<sequence length="807" mass="90383">MFSSSISTQLSDISFDKEFAHLNGETYLDHTGAALYTNSQLTNIDNDLKSNLYGNPHSGGLASKKTIDTIDQIRYRVLQHFNTNPEEYSVIFTSGATDALKIVAETYRFGNAGTTGRFVYLQDNHTSVLGMREIVAARNIDTECMSFHEAFNTFYKELSQDPSLQQNEENSLFVYPAQCNFSGLKYPLTWIEKCQKGILNERSNWACLLDAATFVSTCHLDLSIFKPDFVTISFYKIFGYPTGVGALLVRNSSSHLLDKVYYGGGTVLMALSSERFHEQRPLLHERFEDGTLNFLSIISLRHGFTMLKELYTDIKYVSEHCHTLARYLHHKLLHLHHSNGNPAVVLYHDTDFEDQATQGNIVNFNILRTSGDFVGYAEVQNLANLHKIHLRTGCFCNPGACQRHLNHSTNLLRHHFKQGHVCGDDQDLVDGLPTGSVRVSFGPYSRISDADVLIKMIEDCFVVKPAVYKMPVSWLHQSKKLMKKFSNDIDEIPNLAKRVDTNLAVTNGNQTSTFSNASLSTLECRLHEINLYPIKSCGSLSVAKSWILDPRGLQYDRQWMVVTASGVALTQKTEPNLCLIKPQLNLSSKELILRADGHNQCSVKLEDDSEDIQEVTLCQSKVCGDCIAGIDCGNEASSWLSSVLNRPGIRLLQQSPKDSRTVKGARNGDSSEKALLSLSNQSQYLLVNKASIDWLSNLLPEGSDCEKESMVDRFRANFVLDGPQLEPFIEQSWKAVRIGNILFKVTGPCRRCQMICIDQKSGKKSNEPLTTLAASLKGKLQFGIYLSCHDAKGQLLINKDEIVEVYS</sequence>
<dbReference type="STRING" id="195883.A0A482WMN3"/>
<dbReference type="InterPro" id="IPR005303">
    <property type="entry name" value="MOCOS_middle"/>
</dbReference>
<name>A0A482WMN3_LAOST</name>
<feature type="modified residue" description="N6-(pyridoxal phosphate)lysine" evidence="4">
    <location>
        <position position="236"/>
    </location>
</feature>
<evidence type="ECO:0000256" key="2">
    <source>
        <dbReference type="ARBA" id="ARBA00022898"/>
    </source>
</evidence>
<dbReference type="EC" id="2.8.1.9" evidence="4"/>
<dbReference type="InterPro" id="IPR005302">
    <property type="entry name" value="MoCF_Sase_C"/>
</dbReference>
<accession>A0A482WMN3</accession>
<dbReference type="InterPro" id="IPR015422">
    <property type="entry name" value="PyrdxlP-dep_Trfase_small"/>
</dbReference>
<evidence type="ECO:0000313" key="7">
    <source>
        <dbReference type="Proteomes" id="UP000291343"/>
    </source>
</evidence>
<comment type="catalytic activity">
    <reaction evidence="4">
        <text>Mo-molybdopterin + L-cysteine + AH2 = thio-Mo-molybdopterin + L-alanine + A + H2O</text>
        <dbReference type="Rhea" id="RHEA:42636"/>
        <dbReference type="ChEBI" id="CHEBI:13193"/>
        <dbReference type="ChEBI" id="CHEBI:15377"/>
        <dbReference type="ChEBI" id="CHEBI:17499"/>
        <dbReference type="ChEBI" id="CHEBI:35235"/>
        <dbReference type="ChEBI" id="CHEBI:57972"/>
        <dbReference type="ChEBI" id="CHEBI:71302"/>
        <dbReference type="ChEBI" id="CHEBI:82685"/>
        <dbReference type="EC" id="2.8.1.9"/>
    </reaction>
</comment>
<dbReference type="PROSITE" id="PS51340">
    <property type="entry name" value="MOSC"/>
    <property type="match status" value="1"/>
</dbReference>
<dbReference type="Pfam" id="PF03473">
    <property type="entry name" value="MOSC"/>
    <property type="match status" value="1"/>
</dbReference>
<gene>
    <name evidence="4" type="primary">mal</name>
    <name evidence="6" type="ORF">LSTR_LSTR007851</name>
</gene>
<evidence type="ECO:0000256" key="1">
    <source>
        <dbReference type="ARBA" id="ARBA00022679"/>
    </source>
</evidence>
<feature type="domain" description="MOSC" evidence="5">
    <location>
        <begin position="649"/>
        <end position="806"/>
    </location>
</feature>
<dbReference type="HAMAP" id="MF_03050">
    <property type="entry name" value="MOCOS"/>
    <property type="match status" value="1"/>
</dbReference>
<comment type="function">
    <text evidence="4">Sulfurates the molybdenum cofactor. Sulfation of molybdenum is essential for xanthine dehydrogenase (XDH) and aldehyde oxidase (ADO) enzymes in which molybdenum cofactor is liganded by 1 oxygen and 1 sulfur atom in active form.</text>
</comment>
<comment type="similarity">
    <text evidence="4">Belongs to the class-V pyridoxal-phosphate-dependent aminotransferase family. MOCOS subfamily.</text>
</comment>
<dbReference type="Pfam" id="PF00266">
    <property type="entry name" value="Aminotran_5"/>
    <property type="match status" value="1"/>
</dbReference>
<dbReference type="PANTHER" id="PTHR14237:SF80">
    <property type="entry name" value="MOLYBDENUM COFACTOR SULFURASE"/>
    <property type="match status" value="1"/>
</dbReference>
<feature type="active site" evidence="4">
    <location>
        <position position="396"/>
    </location>
</feature>
<dbReference type="GO" id="GO:0030151">
    <property type="term" value="F:molybdenum ion binding"/>
    <property type="evidence" value="ECO:0007669"/>
    <property type="project" value="UniProtKB-UniRule"/>
</dbReference>
<reference evidence="6 7" key="1">
    <citation type="journal article" date="2017" name="Gigascience">
        <title>Genome sequence of the small brown planthopper, Laodelphax striatellus.</title>
        <authorList>
            <person name="Zhu J."/>
            <person name="Jiang F."/>
            <person name="Wang X."/>
            <person name="Yang P."/>
            <person name="Bao Y."/>
            <person name="Zhao W."/>
            <person name="Wang W."/>
            <person name="Lu H."/>
            <person name="Wang Q."/>
            <person name="Cui N."/>
            <person name="Li J."/>
            <person name="Chen X."/>
            <person name="Luo L."/>
            <person name="Yu J."/>
            <person name="Kang L."/>
            <person name="Cui F."/>
        </authorList>
    </citation>
    <scope>NUCLEOTIDE SEQUENCE [LARGE SCALE GENOMIC DNA]</scope>
    <source>
        <strain evidence="6">Lst14</strain>
    </source>
</reference>
<dbReference type="Gene3D" id="3.90.1150.10">
    <property type="entry name" value="Aspartate Aminotransferase, domain 1"/>
    <property type="match status" value="1"/>
</dbReference>
<dbReference type="InterPro" id="IPR000192">
    <property type="entry name" value="Aminotrans_V_dom"/>
</dbReference>
<protein>
    <recommendedName>
        <fullName evidence="4">Molybdenum cofactor sulfurase</fullName>
        <shortName evidence="4">MCS</shortName>
        <shortName evidence="4">MOS</shortName>
        <shortName evidence="4">MoCo sulfurase</shortName>
        <ecNumber evidence="4">2.8.1.9</ecNumber>
    </recommendedName>
    <alternativeName>
        <fullName evidence="4">Molybdenum cofactor sulfurtransferase</fullName>
    </alternativeName>
    <alternativeName>
        <fullName evidence="4">Protein maroon-like</fullName>
        <shortName evidence="4">Ma-l</shortName>
    </alternativeName>
</protein>
<keyword evidence="7" id="KW-1185">Reference proteome</keyword>
<evidence type="ECO:0000256" key="3">
    <source>
        <dbReference type="ARBA" id="ARBA00023150"/>
    </source>
</evidence>